<dbReference type="SUPFAM" id="SSF48452">
    <property type="entry name" value="TPR-like"/>
    <property type="match status" value="2"/>
</dbReference>
<accession>A0A1A6A4T8</accession>
<dbReference type="GO" id="GO:0016567">
    <property type="term" value="P:protein ubiquitination"/>
    <property type="evidence" value="ECO:0007669"/>
    <property type="project" value="TreeGrafter"/>
</dbReference>
<feature type="region of interest" description="Disordered" evidence="4">
    <location>
        <begin position="402"/>
        <end position="465"/>
    </location>
</feature>
<dbReference type="AlphaFoldDB" id="A0A1A6A4T8"/>
<feature type="compositionally biased region" description="Polar residues" evidence="4">
    <location>
        <begin position="446"/>
        <end position="465"/>
    </location>
</feature>
<reference evidence="5" key="1">
    <citation type="submission" date="2013-07" db="EMBL/GenBank/DDBJ databases">
        <title>The Genome Sequence of Cryptococcus dejecticola CBS10117.</title>
        <authorList>
            <consortium name="The Broad Institute Genome Sequencing Platform"/>
            <person name="Cuomo C."/>
            <person name="Litvintseva A."/>
            <person name="Chen Y."/>
            <person name="Heitman J."/>
            <person name="Sun S."/>
            <person name="Springer D."/>
            <person name="Dromer F."/>
            <person name="Young S.K."/>
            <person name="Zeng Q."/>
            <person name="Gargeya S."/>
            <person name="Fitzgerald M."/>
            <person name="Abouelleil A."/>
            <person name="Alvarado L."/>
            <person name="Berlin A.M."/>
            <person name="Chapman S.B."/>
            <person name="Dewar J."/>
            <person name="Goldberg J."/>
            <person name="Griggs A."/>
            <person name="Gujja S."/>
            <person name="Hansen M."/>
            <person name="Howarth C."/>
            <person name="Imamovic A."/>
            <person name="Larimer J."/>
            <person name="McCowan C."/>
            <person name="Murphy C."/>
            <person name="Pearson M."/>
            <person name="Priest M."/>
            <person name="Roberts A."/>
            <person name="Saif S."/>
            <person name="Shea T."/>
            <person name="Sykes S."/>
            <person name="Wortman J."/>
            <person name="Nusbaum C."/>
            <person name="Birren B."/>
        </authorList>
    </citation>
    <scope>NUCLEOTIDE SEQUENCE [LARGE SCALE GENOMIC DNA]</scope>
    <source>
        <strain evidence="5">CBS 10117</strain>
    </source>
</reference>
<evidence type="ECO:0000313" key="5">
    <source>
        <dbReference type="EMBL" id="OBR85074.1"/>
    </source>
</evidence>
<feature type="repeat" description="TPR" evidence="3">
    <location>
        <begin position="747"/>
        <end position="780"/>
    </location>
</feature>
<feature type="compositionally biased region" description="Polar residues" evidence="4">
    <location>
        <begin position="412"/>
        <end position="424"/>
    </location>
</feature>
<feature type="compositionally biased region" description="Low complexity" evidence="4">
    <location>
        <begin position="194"/>
        <end position="206"/>
    </location>
</feature>
<dbReference type="PROSITE" id="PS50293">
    <property type="entry name" value="TPR_REGION"/>
    <property type="match status" value="1"/>
</dbReference>
<feature type="region of interest" description="Disordered" evidence="4">
    <location>
        <begin position="328"/>
        <end position="360"/>
    </location>
</feature>
<proteinExistence type="inferred from homology"/>
<dbReference type="GO" id="GO:0005680">
    <property type="term" value="C:anaphase-promoting complex"/>
    <property type="evidence" value="ECO:0007669"/>
    <property type="project" value="TreeGrafter"/>
</dbReference>
<evidence type="ECO:0000256" key="2">
    <source>
        <dbReference type="ARBA" id="ARBA00038210"/>
    </source>
</evidence>
<dbReference type="GO" id="GO:0031145">
    <property type="term" value="P:anaphase-promoting complex-dependent catabolic process"/>
    <property type="evidence" value="ECO:0007669"/>
    <property type="project" value="TreeGrafter"/>
</dbReference>
<feature type="compositionally biased region" description="Gly residues" evidence="4">
    <location>
        <begin position="258"/>
        <end position="271"/>
    </location>
</feature>
<evidence type="ECO:0000256" key="3">
    <source>
        <dbReference type="PROSITE-ProRule" id="PRU00339"/>
    </source>
</evidence>
<dbReference type="OrthoDB" id="10248520at2759"/>
<evidence type="ECO:0000256" key="4">
    <source>
        <dbReference type="SAM" id="MobiDB-lite"/>
    </source>
</evidence>
<dbReference type="PANTHER" id="PTHR12558:SF13">
    <property type="entry name" value="CELL DIVISION CYCLE PROTEIN 27 HOMOLOG"/>
    <property type="match status" value="1"/>
</dbReference>
<dbReference type="Pfam" id="PF00515">
    <property type="entry name" value="TPR_1"/>
    <property type="match status" value="1"/>
</dbReference>
<dbReference type="EMBL" id="KI894031">
    <property type="protein sequence ID" value="OBR85074.1"/>
    <property type="molecule type" value="Genomic_DNA"/>
</dbReference>
<dbReference type="InterPro" id="IPR019734">
    <property type="entry name" value="TPR_rpt"/>
</dbReference>
<feature type="repeat" description="TPR" evidence="3">
    <location>
        <begin position="577"/>
        <end position="610"/>
    </location>
</feature>
<dbReference type="STRING" id="1296121.A0A1A6A4T8"/>
<feature type="compositionally biased region" description="Polar residues" evidence="4">
    <location>
        <begin position="332"/>
        <end position="341"/>
    </location>
</feature>
<feature type="compositionally biased region" description="Low complexity" evidence="4">
    <location>
        <begin position="216"/>
        <end position="228"/>
    </location>
</feature>
<dbReference type="VEuPathDB" id="FungiDB:I303_04405"/>
<dbReference type="GO" id="GO:0007091">
    <property type="term" value="P:metaphase/anaphase transition of mitotic cell cycle"/>
    <property type="evidence" value="ECO:0007669"/>
    <property type="project" value="TreeGrafter"/>
</dbReference>
<dbReference type="Pfam" id="PF12895">
    <property type="entry name" value="ANAPC3"/>
    <property type="match status" value="1"/>
</dbReference>
<dbReference type="Pfam" id="PF13181">
    <property type="entry name" value="TPR_8"/>
    <property type="match status" value="1"/>
</dbReference>
<organism evidence="5">
    <name type="scientific">Kwoniella dejecticola CBS 10117</name>
    <dbReference type="NCBI Taxonomy" id="1296121"/>
    <lineage>
        <taxon>Eukaryota</taxon>
        <taxon>Fungi</taxon>
        <taxon>Dikarya</taxon>
        <taxon>Basidiomycota</taxon>
        <taxon>Agaricomycotina</taxon>
        <taxon>Tremellomycetes</taxon>
        <taxon>Tremellales</taxon>
        <taxon>Cryptococcaceae</taxon>
        <taxon>Kwoniella</taxon>
    </lineage>
</organism>
<dbReference type="PANTHER" id="PTHR12558">
    <property type="entry name" value="CELL DIVISION CYCLE 16,23,27"/>
    <property type="match status" value="1"/>
</dbReference>
<feature type="region of interest" description="Disordered" evidence="4">
    <location>
        <begin position="190"/>
        <end position="271"/>
    </location>
</feature>
<dbReference type="GO" id="GO:0005737">
    <property type="term" value="C:cytoplasm"/>
    <property type="evidence" value="ECO:0007669"/>
    <property type="project" value="TreeGrafter"/>
</dbReference>
<keyword evidence="1 3" id="KW-0802">TPR repeat</keyword>
<dbReference type="Gene3D" id="1.25.40.10">
    <property type="entry name" value="Tetratricopeptide repeat domain"/>
    <property type="match status" value="4"/>
</dbReference>
<name>A0A1A6A4T8_9TREE</name>
<evidence type="ECO:0000256" key="1">
    <source>
        <dbReference type="ARBA" id="ARBA00022803"/>
    </source>
</evidence>
<feature type="compositionally biased region" description="Low complexity" evidence="4">
    <location>
        <begin position="425"/>
        <end position="445"/>
    </location>
</feature>
<dbReference type="GO" id="GO:0051301">
    <property type="term" value="P:cell division"/>
    <property type="evidence" value="ECO:0007669"/>
    <property type="project" value="TreeGrafter"/>
</dbReference>
<dbReference type="SMART" id="SM00028">
    <property type="entry name" value="TPR"/>
    <property type="match status" value="7"/>
</dbReference>
<dbReference type="Pfam" id="PF14559">
    <property type="entry name" value="TPR_19"/>
    <property type="match status" value="1"/>
</dbReference>
<feature type="region of interest" description="Disordered" evidence="4">
    <location>
        <begin position="365"/>
        <end position="384"/>
    </location>
</feature>
<dbReference type="InterPro" id="IPR011990">
    <property type="entry name" value="TPR-like_helical_dom_sf"/>
</dbReference>
<gene>
    <name evidence="5" type="ORF">I303_04405</name>
</gene>
<sequence length="801" mass="88114">MTTLSSPSQPHVIRRLQQLALTSPTSTSLFYARLWNALLPATQADHESLHTLALCFLQSEEPYSALHLVRDTAGVDDPDGSLVPSRGQVPCYGCAVIVAKCCQKLGRYSEGQAVLNRALRRCTPTNLPTPSPASTSASAQLMLAQLSHKGKAPETAIDSYQKALQEDPWLWEAFTGLCDIGKSTLQCTSSNFRSSQHSSESPLSLEAIFPDPPAAPSRASSTRTSRPPTLSPNPMPRSSASEMPGFLPTRKNAHLGTNGNGGGGLFTPDVGGGAGPARLGMLGNPSSWDTPSVMGDTTFQLPDQPPMPASKRPLPNLLSNLIPSSNLLPASFRSNTTTPVNQPEPPKLPAMKRARGKDAAKRAIETPVNGHGNLPLARELRPNGIGNTRDLKAVELNEIVGDDGPVRRSSRLKSNGSSTKSAVPSSKVTTRSRTTRSRSVTSSASGQTNSENVSSPPRSMETQLQSAADEYLRGIVRKCAKAYRHLSTFNCLEAIKELDGLPDNVKNSPWSLDIVARCFYEMAEYVQARRVFVKLLELEPYRIQSMDHYSTLLWHLSDPPTLSHLSQTLISIDQESPQAWIATGNCFSLQKDHEEAMRCFRRATQVDPSNAYAWTLCGYEAIEMEEYERALGYFRNAIRGEGRFYNAWYGMGLVYMRTGKIKYAEHHFRRAVEINPTNAVLLCCVGMVLEQSDDVVQAIHFYERAVHFSPTSSMVQFKRIRALVALQRFDDAIALLEPLSEQAPDEANIFFLLGKCYLRKDRRSEATIAFTTARELQPKLEGAIKLTLEANGEEEEEEDDD</sequence>
<feature type="repeat" description="TPR" evidence="3">
    <location>
        <begin position="679"/>
        <end position="712"/>
    </location>
</feature>
<feature type="repeat" description="TPR" evidence="3">
    <location>
        <begin position="645"/>
        <end position="678"/>
    </location>
</feature>
<dbReference type="PROSITE" id="PS50005">
    <property type="entry name" value="TPR"/>
    <property type="match status" value="4"/>
</dbReference>
<protein>
    <submittedName>
        <fullName evidence="5">Anaphase-promoting complex subunit 3</fullName>
    </submittedName>
</protein>
<comment type="similarity">
    <text evidence="2">Belongs to the APC3/CDC27 family.</text>
</comment>